<protein>
    <submittedName>
        <fullName evidence="2">Uncharacterized protein</fullName>
    </submittedName>
</protein>
<evidence type="ECO:0000313" key="3">
    <source>
        <dbReference type="Proteomes" id="UP001500307"/>
    </source>
</evidence>
<name>A0ABP8SW59_9ACTN</name>
<accession>A0ABP8SW59</accession>
<feature type="region of interest" description="Disordered" evidence="1">
    <location>
        <begin position="95"/>
        <end position="116"/>
    </location>
</feature>
<comment type="caution">
    <text evidence="2">The sequence shown here is derived from an EMBL/GenBank/DDBJ whole genome shotgun (WGS) entry which is preliminary data.</text>
</comment>
<feature type="compositionally biased region" description="Basic residues" evidence="1">
    <location>
        <begin position="60"/>
        <end position="73"/>
    </location>
</feature>
<sequence length="116" mass="12041">MEEDDRARLADFVASRTPALMRVTPPVDARPASVTTLTAPPARSRDLPGGWTGARAPSAPRRRAGPRRVRHGGVRIPPATAATSEAVSVAWSWTSNGATGPWTVETSGSTAGSTPA</sequence>
<organism evidence="2 3">
    <name type="scientific">Micromonospora coerulea</name>
    <dbReference type="NCBI Taxonomy" id="47856"/>
    <lineage>
        <taxon>Bacteria</taxon>
        <taxon>Bacillati</taxon>
        <taxon>Actinomycetota</taxon>
        <taxon>Actinomycetes</taxon>
        <taxon>Micromonosporales</taxon>
        <taxon>Micromonosporaceae</taxon>
        <taxon>Micromonospora</taxon>
    </lineage>
</organism>
<feature type="region of interest" description="Disordered" evidence="1">
    <location>
        <begin position="31"/>
        <end position="76"/>
    </location>
</feature>
<proteinExistence type="predicted"/>
<evidence type="ECO:0000313" key="2">
    <source>
        <dbReference type="EMBL" id="GAA4574891.1"/>
    </source>
</evidence>
<dbReference type="EMBL" id="BAABGU010000025">
    <property type="protein sequence ID" value="GAA4574891.1"/>
    <property type="molecule type" value="Genomic_DNA"/>
</dbReference>
<keyword evidence="3" id="KW-1185">Reference proteome</keyword>
<reference evidence="3" key="1">
    <citation type="journal article" date="2019" name="Int. J. Syst. Evol. Microbiol.">
        <title>The Global Catalogue of Microorganisms (GCM) 10K type strain sequencing project: providing services to taxonomists for standard genome sequencing and annotation.</title>
        <authorList>
            <consortium name="The Broad Institute Genomics Platform"/>
            <consortium name="The Broad Institute Genome Sequencing Center for Infectious Disease"/>
            <person name="Wu L."/>
            <person name="Ma J."/>
        </authorList>
    </citation>
    <scope>NUCLEOTIDE SEQUENCE [LARGE SCALE GENOMIC DNA]</scope>
    <source>
        <strain evidence="3">JCM 3175</strain>
    </source>
</reference>
<dbReference type="Proteomes" id="UP001500307">
    <property type="component" value="Unassembled WGS sequence"/>
</dbReference>
<gene>
    <name evidence="2" type="ORF">GCM10023176_43000</name>
</gene>
<evidence type="ECO:0000256" key="1">
    <source>
        <dbReference type="SAM" id="MobiDB-lite"/>
    </source>
</evidence>